<evidence type="ECO:0000313" key="1">
    <source>
        <dbReference type="EMBL" id="VDN52424.1"/>
    </source>
</evidence>
<dbReference type="Proteomes" id="UP000274756">
    <property type="component" value="Unassembled WGS sequence"/>
</dbReference>
<evidence type="ECO:0000313" key="4">
    <source>
        <dbReference type="WBParaSite" id="DME_0000839101-mRNA-1"/>
    </source>
</evidence>
<reference evidence="4" key="1">
    <citation type="submission" date="2017-02" db="UniProtKB">
        <authorList>
            <consortium name="WormBaseParasite"/>
        </authorList>
    </citation>
    <scope>IDENTIFICATION</scope>
</reference>
<proteinExistence type="predicted"/>
<dbReference type="EMBL" id="UYYG01000058">
    <property type="protein sequence ID" value="VDN52424.1"/>
    <property type="molecule type" value="Genomic_DNA"/>
</dbReference>
<dbReference type="Proteomes" id="UP000038040">
    <property type="component" value="Unplaced"/>
</dbReference>
<evidence type="ECO:0000313" key="2">
    <source>
        <dbReference type="Proteomes" id="UP000038040"/>
    </source>
</evidence>
<dbReference type="OrthoDB" id="5858365at2759"/>
<organism evidence="2 4">
    <name type="scientific">Dracunculus medinensis</name>
    <name type="common">Guinea worm</name>
    <dbReference type="NCBI Taxonomy" id="318479"/>
    <lineage>
        <taxon>Eukaryota</taxon>
        <taxon>Metazoa</taxon>
        <taxon>Ecdysozoa</taxon>
        <taxon>Nematoda</taxon>
        <taxon>Chromadorea</taxon>
        <taxon>Rhabditida</taxon>
        <taxon>Spirurina</taxon>
        <taxon>Dracunculoidea</taxon>
        <taxon>Dracunculidae</taxon>
        <taxon>Dracunculus</taxon>
    </lineage>
</organism>
<name>A0A0N4UKV6_DRAME</name>
<keyword evidence="3" id="KW-1185">Reference proteome</keyword>
<protein>
    <submittedName>
        <fullName evidence="1 4">Uncharacterized protein</fullName>
    </submittedName>
</protein>
<dbReference type="WBParaSite" id="DME_0000839101-mRNA-1">
    <property type="protein sequence ID" value="DME_0000839101-mRNA-1"/>
    <property type="gene ID" value="DME_0000839101"/>
</dbReference>
<sequence>MKFFKRTERSEPLGRNVLGKLGAHRYDHLHAVHSHNSAAASTLKSNNLPKYGPINDSMQTSHELDASLFDASKRAIKLKKSDTSATEKSQGAEREPHEIITSETHLKFDESRIGSYKSGWNSNENYENNYDIDDRTQNLIDELSTTFYPELNSIVLNKSIILDINGKKPDILPMYDSEAQITQITTTILKIDESDNNPLSSTHLKNLSTHKNKSAEKPVLPMTTFEKQAYDFRSRLEGNNGFNDFLKMLENAKIGFFRRSE</sequence>
<gene>
    <name evidence="1" type="ORF">DME_LOCUS2397</name>
</gene>
<dbReference type="AlphaFoldDB" id="A0A0N4UKV6"/>
<reference evidence="1 3" key="2">
    <citation type="submission" date="2018-11" db="EMBL/GenBank/DDBJ databases">
        <authorList>
            <consortium name="Pathogen Informatics"/>
        </authorList>
    </citation>
    <scope>NUCLEOTIDE SEQUENCE [LARGE SCALE GENOMIC DNA]</scope>
</reference>
<evidence type="ECO:0000313" key="3">
    <source>
        <dbReference type="Proteomes" id="UP000274756"/>
    </source>
</evidence>
<accession>A0A0N4UKV6</accession>